<protein>
    <submittedName>
        <fullName evidence="2">Tetratricopeptide repeat protein</fullName>
    </submittedName>
</protein>
<dbReference type="SUPFAM" id="SSF48452">
    <property type="entry name" value="TPR-like"/>
    <property type="match status" value="1"/>
</dbReference>
<dbReference type="GO" id="GO:0015774">
    <property type="term" value="P:polysaccharide transport"/>
    <property type="evidence" value="ECO:0007669"/>
    <property type="project" value="InterPro"/>
</dbReference>
<name>A0AAW5HDQ3_PSEPU</name>
<sequence length="759" mass="84271">MSSLKQHLLVKSIFLLSKFGAHRASLAYTDKLLRSETSLSQLRKALDSAYANGDHDAALKISEYAVQHYPSNSFGYIEKAKIQAEQGAVDAAIQTLNLAPSCAPVNDALSKLRFGEVAPKKTVSPKAKAKTKPKAKPKAASPAAPSALEVSLLKAGSDTSALELIAQQARQAIMDNPGNATNYGVLTRVHSQLKEHEKLIVAINSFPEEIASRLHYRLMLARAYQLSRDQESAYEVLIKAQVAHPSERKLLMRISDMLKDDAKVARAYSYLCASQALYPTYGTVKRLSFEIDNFLFDAARNTLGSILEFPREVVMKFMPMINRATPFFPEMREQIQAARGNARQLLAAEKGRKGINPDDQLKVAIKCRWLHEAQQIINRNKGGAQPVSEENQLWLDTVIRNLGPAQALVEIASSNESSASLHGLYQGSIININSRSVDVSKVVEIFIPTVFFAAPGEEKPSYATVREFLMNVFKYLLGRKDLVLVPRHQWNWRNCDPSIPGSRVVSYHTNAPYNVNHLHIQEVPLAGRCSIDYQGFAGYSSLAAEHEQIRVANKTISVDALEENEQHLHETYVTNNVSKYSQTQDRVQFDDDYVFVALQIPTDTVAALAEISGVDLVRTVAEHFAGTDTKVRVKRHPYCNSMSVQRTLKELSERGIIELSDASVHDLISGAKSVFTVNSGVGLEALLHGRPVVITGEADYAYAVAAHARTIDELKACLHEELTFDKGRTQELLHYYVNSYSMAANDASAIHRKLETWLR</sequence>
<dbReference type="RefSeq" id="WP_252458417.1">
    <property type="nucleotide sequence ID" value="NZ_JAMHFX010000057.1"/>
</dbReference>
<accession>A0AAW5HDQ3</accession>
<comment type="caution">
    <text evidence="2">The sequence shown here is derived from an EMBL/GenBank/DDBJ whole genome shotgun (WGS) entry which is preliminary data.</text>
</comment>
<reference evidence="2" key="1">
    <citation type="submission" date="2022-05" db="EMBL/GenBank/DDBJ databases">
        <authorList>
            <person name="Yi M."/>
        </authorList>
    </citation>
    <scope>NUCLEOTIDE SEQUENCE</scope>
    <source>
        <strain evidence="2">DS2</strain>
    </source>
</reference>
<dbReference type="AlphaFoldDB" id="A0AAW5HDQ3"/>
<feature type="compositionally biased region" description="Basic residues" evidence="1">
    <location>
        <begin position="127"/>
        <end position="137"/>
    </location>
</feature>
<gene>
    <name evidence="2" type="ORF">M8C81_01685</name>
</gene>
<dbReference type="GO" id="GO:0000271">
    <property type="term" value="P:polysaccharide biosynthetic process"/>
    <property type="evidence" value="ECO:0007669"/>
    <property type="project" value="InterPro"/>
</dbReference>
<dbReference type="Gene3D" id="1.25.40.10">
    <property type="entry name" value="Tetratricopeptide repeat domain"/>
    <property type="match status" value="2"/>
</dbReference>
<dbReference type="Pfam" id="PF05159">
    <property type="entry name" value="Capsule_synth"/>
    <property type="match status" value="1"/>
</dbReference>
<dbReference type="EMBL" id="JAMHFX010000057">
    <property type="protein sequence ID" value="MCO1619304.1"/>
    <property type="molecule type" value="Genomic_DNA"/>
</dbReference>
<proteinExistence type="predicted"/>
<evidence type="ECO:0000256" key="1">
    <source>
        <dbReference type="SAM" id="MobiDB-lite"/>
    </source>
</evidence>
<dbReference type="Proteomes" id="UP001202943">
    <property type="component" value="Unassembled WGS sequence"/>
</dbReference>
<reference evidence="2" key="2">
    <citation type="submission" date="2023-08" db="EMBL/GenBank/DDBJ databases">
        <title>Isolation, Identification, Denitrification Characteristics of A Highly Efficient Aerobic Denitrifying Bacterial Strain DS2.</title>
        <authorList>
            <person name="Wang H."/>
        </authorList>
    </citation>
    <scope>NUCLEOTIDE SEQUENCE</scope>
    <source>
        <strain evidence="2">DS2</strain>
    </source>
</reference>
<dbReference type="Pfam" id="PF14559">
    <property type="entry name" value="TPR_19"/>
    <property type="match status" value="1"/>
</dbReference>
<evidence type="ECO:0000313" key="2">
    <source>
        <dbReference type="EMBL" id="MCO1619304.1"/>
    </source>
</evidence>
<evidence type="ECO:0000313" key="3">
    <source>
        <dbReference type="Proteomes" id="UP001202943"/>
    </source>
</evidence>
<organism evidence="2 3">
    <name type="scientific">Pseudomonas putida</name>
    <name type="common">Arthrobacter siderocapsulatus</name>
    <dbReference type="NCBI Taxonomy" id="303"/>
    <lineage>
        <taxon>Bacteria</taxon>
        <taxon>Pseudomonadati</taxon>
        <taxon>Pseudomonadota</taxon>
        <taxon>Gammaproteobacteria</taxon>
        <taxon>Pseudomonadales</taxon>
        <taxon>Pseudomonadaceae</taxon>
        <taxon>Pseudomonas</taxon>
    </lineage>
</organism>
<dbReference type="InterPro" id="IPR007833">
    <property type="entry name" value="Capsule_polysaccharide_synth"/>
</dbReference>
<dbReference type="InterPro" id="IPR011990">
    <property type="entry name" value="TPR-like_helical_dom_sf"/>
</dbReference>
<feature type="region of interest" description="Disordered" evidence="1">
    <location>
        <begin position="122"/>
        <end position="142"/>
    </location>
</feature>